<keyword evidence="10" id="KW-0998">Cell outer membrane</keyword>
<dbReference type="SUPFAM" id="SSF51126">
    <property type="entry name" value="Pectin lyase-like"/>
    <property type="match status" value="2"/>
</dbReference>
<accession>A0A7S0M6Q0</accession>
<evidence type="ECO:0000256" key="11">
    <source>
        <dbReference type="SAM" id="MobiDB-lite"/>
    </source>
</evidence>
<dbReference type="GO" id="GO:0005576">
    <property type="term" value="C:extracellular region"/>
    <property type="evidence" value="ECO:0007669"/>
    <property type="project" value="UniProtKB-SubCell"/>
</dbReference>
<keyword evidence="8" id="KW-1015">Disulfide bond</keyword>
<evidence type="ECO:0000313" key="13">
    <source>
        <dbReference type="EMBL" id="CAD8630815.1"/>
    </source>
</evidence>
<keyword evidence="5" id="KW-0732">Signal</keyword>
<protein>
    <recommendedName>
        <fullName evidence="12">LNR domain-containing protein</fullName>
    </recommendedName>
</protein>
<evidence type="ECO:0000256" key="8">
    <source>
        <dbReference type="ARBA" id="ARBA00023157"/>
    </source>
</evidence>
<dbReference type="InterPro" id="IPR006626">
    <property type="entry name" value="PbH1"/>
</dbReference>
<dbReference type="NCBIfam" id="TIGR01376">
    <property type="entry name" value="POMP_repeat"/>
    <property type="match status" value="1"/>
</dbReference>
<evidence type="ECO:0000256" key="10">
    <source>
        <dbReference type="ARBA" id="ARBA00023237"/>
    </source>
</evidence>
<evidence type="ECO:0000256" key="5">
    <source>
        <dbReference type="ARBA" id="ARBA00022729"/>
    </source>
</evidence>
<evidence type="ECO:0000256" key="7">
    <source>
        <dbReference type="ARBA" id="ARBA00023136"/>
    </source>
</evidence>
<dbReference type="InterPro" id="IPR011050">
    <property type="entry name" value="Pectin_lyase_fold/virulence"/>
</dbReference>
<evidence type="ECO:0000256" key="2">
    <source>
        <dbReference type="ARBA" id="ARBA00004442"/>
    </source>
</evidence>
<dbReference type="Gene3D" id="3.30.300.320">
    <property type="match status" value="1"/>
</dbReference>
<evidence type="ECO:0000256" key="6">
    <source>
        <dbReference type="ARBA" id="ARBA00022737"/>
    </source>
</evidence>
<dbReference type="InterPro" id="IPR009030">
    <property type="entry name" value="Growth_fac_rcpt_cys_sf"/>
</dbReference>
<keyword evidence="9" id="KW-0325">Glycoprotein</keyword>
<evidence type="ECO:0000256" key="3">
    <source>
        <dbReference type="ARBA" id="ARBA00004613"/>
    </source>
</evidence>
<dbReference type="EMBL" id="HBEZ01015385">
    <property type="protein sequence ID" value="CAD8630815.1"/>
    <property type="molecule type" value="Transcribed_RNA"/>
</dbReference>
<dbReference type="SMART" id="SM00710">
    <property type="entry name" value="PbH1"/>
    <property type="match status" value="10"/>
</dbReference>
<dbReference type="Gene3D" id="2.60.120.200">
    <property type="match status" value="1"/>
</dbReference>
<dbReference type="GO" id="GO:0043130">
    <property type="term" value="F:ubiquitin binding"/>
    <property type="evidence" value="ECO:0007669"/>
    <property type="project" value="TreeGrafter"/>
</dbReference>
<sequence length="2115" mass="226155">MYGGAIAIESDSLANVTSNVIFRNNFAGSSGGAVYGSSRVVIMLLQNVVVVNNAAVAAGGGIFIGAGMNLRVFKDISLQSNTARYGGAIYAADGVLTLEERVTVTGNIAQIHGGAVYITNSVLNVSGTVIMQFNAVSGFGGAIFAESSSKILVEWNSSFISNKASSGGAIALRTGTSALIKGSTLLAFNNASGESLLCLALQCGGGAVSVHENSTLNVARGCILSNNSAFGDGGAILAADLSTVEVCALFEGNFAEGHGGGLASTGNSYVMLCNGAVLHKNIARFHGGGLYVGGLGGTFEGNIRIEGCKTNGDGGGLFAFAPIMFKSNQSLSSSTVISNTARGSGGGIMIESTNLELAYNHRLSFIGNTAEQDGGGLMIADGGQVFVVDEACPSSMCNAASRGDGVCDLTCMTRECNWDDGDCGNNFLLAGEDALRPCDRLACTTFQSDYDANSVQCTSRCFNASCDWSRTLCASQRAVLATCPLFDAVALASVRNQQQKGQLLYASGGSARGFGRCNSDGCQSALPFNAGAVTVTDGPWPGQSHAARMRVAQSPGWILIQAAPKFQNLSAFTVEVWFYPELPLKSSRSFIFSSEHLSIFLQPDGLSCFTLVVEAWDSACASFPQYSSCRCGPRLLTEQLGTIAAGDESVTIGVDICTWVIAPTGASNISLRFSQFNLNPTVSRGEKLYIDSCPDASCSVATAIPGSPFTGTTFPVMGIIRSGFIRVRYLTKYAVFTGPSFVLHFAASLAAGATAQSCIGAQSGAWNHVSFSMERISSLSVRVSLLLNGASVASRVASLPYSPARLAVAGEAGIAVGRVDLARPPYGYYIGRVSELRVWDRTKLHQETPAKDVYTACRDLQGSAAEGLVACFSFENDTMYLSETVFADTGAQPASNGFVKVAEKALPWCGTISDGGRLRNGREIDIGESWGFCTSKPRLPELGFKYASLEYEPTETMLLGLASMSAADLLDNQPACGILSLHFKDNRAGRYGGGLMHSGCDDSSDRHGYCFFTGRKAESSAHIVFFEGNSAAAAGGGIFIGCGHLPLSCWQQLKSRLGLPIIQGPGPGFGLVSQFASNIALQYGNDIGTGPATLSFFKSEAQQYSYIPGQESLNFTITMHDALGALVVGSKDIIRVNICALSNLHCDDLSSLVLVGFYPFEPKSFLSWIGKKQTVMCSLAQERVIVLLSLVASPEVLPLTAEIECLPCGPGQARKEDLQRGIWYCLTCEPGEYVIEPNNPAFGCQQCPQGALCERGALHGRTPGSLWLPEPETGLYLLIKCPEGHQLLAPSDVRMDPTAQQCVPCGPNRYVLNSSNSLYSCQACPVGAVCNDTFQSRISGAVWTPDYAMGIWLLKTCPAGYELQNTAGSSAVFSQANQECSICPAAFYCVGGVAHRSACPPYSFAVPGAKSLSECKPAAFLEVAVLLPMRETDFTIEKQELLAQALAAACATNATAVRVLRVGSSRRTSGNSILVVSEIAAEDREAASKMGQKIDTVTLNEQLAEVGLPQGAISYFKVVSSSDTSYQFPLAAVIGSVFAVLAGLCLAALTVTALRRKVPESQDERVLRKKVAELRVLFKITPADGFYLSTEVLPLGARREQVSFLHKSWLEAGARLGLLQDFEVRHFDSLCTSLEGYSVQNQALCTWLLDIATFLIRPDVSTEQTSRESEDELDYLTLRERFSYFLSNMSRCSIWMSDRGALFSRLKAVAQELMDEVATLCDVRTEELRHEPGGEALFSLETFKPDLDFLRPNTSMTGRPCPIRRKLESATRQDHPEIRAVVVYEEAVAEAKMEERRQFKSSSGEKESTSESSPTSRNHPTPSVLSFEPQEGVFLWQLHRRALLLNDGFQKQVLSAVKQHESAGSGSVHSSVVSEKFQRTASADTVPSTRSSVKWFHGNGSPSPGLTSLLVFRDTASIKSQGGGKHQILSADEEMMKTFLTNADARSNYAARDDDACSVEVLCEFQEGSLTDTVEVFSAPVKTLSRMQEKLKEYSAEGAQWPLSAYILDPVRACVVCSGPAQILSILRWFSGGGGEGRRGGDGLVVCKVKNKFALPAEELKGGYRDVMVCLVYTDPESGLRIIGEIQVQDKVLHDLKSKMHKLYRIQRASSAQQI</sequence>
<name>A0A7S0M6Q0_9CRYP</name>
<evidence type="ECO:0000259" key="12">
    <source>
        <dbReference type="SMART" id="SM00004"/>
    </source>
</evidence>
<evidence type="ECO:0000256" key="1">
    <source>
        <dbReference type="ARBA" id="ARBA00004196"/>
    </source>
</evidence>
<dbReference type="Pfam" id="PF00066">
    <property type="entry name" value="Notch"/>
    <property type="match status" value="1"/>
</dbReference>
<dbReference type="SUPFAM" id="SSF57184">
    <property type="entry name" value="Growth factor receptor domain"/>
    <property type="match status" value="1"/>
</dbReference>
<feature type="compositionally biased region" description="Basic and acidic residues" evidence="11">
    <location>
        <begin position="1795"/>
        <end position="1809"/>
    </location>
</feature>
<feature type="domain" description="LNR" evidence="12">
    <location>
        <begin position="385"/>
        <end position="424"/>
    </location>
</feature>
<feature type="region of interest" description="Disordered" evidence="11">
    <location>
        <begin position="1795"/>
        <end position="1824"/>
    </location>
</feature>
<keyword evidence="6" id="KW-0677">Repeat</keyword>
<dbReference type="PANTHER" id="PTHR19862">
    <property type="entry name" value="WD REPEAT-CONTAINING PROTEIN 48"/>
    <property type="match status" value="1"/>
</dbReference>
<organism evidence="13">
    <name type="scientific">Cryptomonas curvata</name>
    <dbReference type="NCBI Taxonomy" id="233186"/>
    <lineage>
        <taxon>Eukaryota</taxon>
        <taxon>Cryptophyceae</taxon>
        <taxon>Cryptomonadales</taxon>
        <taxon>Cryptomonadaceae</taxon>
        <taxon>Cryptomonas</taxon>
    </lineage>
</organism>
<gene>
    <name evidence="13" type="ORF">CCUR1050_LOCUS8494</name>
</gene>
<comment type="subcellular location">
    <subcellularLocation>
        <location evidence="1">Cell envelope</location>
    </subcellularLocation>
    <subcellularLocation>
        <location evidence="2">Cell outer membrane</location>
    </subcellularLocation>
    <subcellularLocation>
        <location evidence="3">Secreted</location>
    </subcellularLocation>
</comment>
<dbReference type="PANTHER" id="PTHR19862:SF14">
    <property type="entry name" value="WD REPEAT-CONTAINING PROTEIN 48"/>
    <property type="match status" value="1"/>
</dbReference>
<keyword evidence="7" id="KW-0472">Membrane</keyword>
<dbReference type="InterPro" id="IPR003368">
    <property type="entry name" value="POMP_repeat"/>
</dbReference>
<dbReference type="GO" id="GO:0000724">
    <property type="term" value="P:double-strand break repair via homologous recombination"/>
    <property type="evidence" value="ECO:0007669"/>
    <property type="project" value="TreeGrafter"/>
</dbReference>
<evidence type="ECO:0000256" key="9">
    <source>
        <dbReference type="ARBA" id="ARBA00023180"/>
    </source>
</evidence>
<proteinExistence type="predicted"/>
<reference evidence="13" key="1">
    <citation type="submission" date="2021-01" db="EMBL/GenBank/DDBJ databases">
        <authorList>
            <person name="Corre E."/>
            <person name="Pelletier E."/>
            <person name="Niang G."/>
            <person name="Scheremetjew M."/>
            <person name="Finn R."/>
            <person name="Kale V."/>
            <person name="Holt S."/>
            <person name="Cochrane G."/>
            <person name="Meng A."/>
            <person name="Brown T."/>
            <person name="Cohen L."/>
        </authorList>
    </citation>
    <scope>NUCLEOTIDE SEQUENCE</scope>
    <source>
        <strain evidence="13">CCAP979/52</strain>
    </source>
</reference>
<dbReference type="InterPro" id="IPR051246">
    <property type="entry name" value="WDR48"/>
</dbReference>
<evidence type="ECO:0000256" key="4">
    <source>
        <dbReference type="ARBA" id="ARBA00022525"/>
    </source>
</evidence>
<dbReference type="Pfam" id="PF02415">
    <property type="entry name" value="Chlam_PMP"/>
    <property type="match status" value="1"/>
</dbReference>
<dbReference type="InterPro" id="IPR000800">
    <property type="entry name" value="Notch_dom"/>
</dbReference>
<dbReference type="SMART" id="SM00004">
    <property type="entry name" value="NL"/>
    <property type="match status" value="1"/>
</dbReference>
<keyword evidence="4" id="KW-0964">Secreted</keyword>